<dbReference type="InterPro" id="IPR051781">
    <property type="entry name" value="Metallo-dep_Hydrolase"/>
</dbReference>
<dbReference type="Proteomes" id="UP001300871">
    <property type="component" value="Unassembled WGS sequence"/>
</dbReference>
<dbReference type="PANTHER" id="PTHR43135:SF3">
    <property type="entry name" value="ALPHA-D-RIBOSE 1-METHYLPHOSPHONATE 5-TRIPHOSPHATE DIPHOSPHATASE"/>
    <property type="match status" value="1"/>
</dbReference>
<protein>
    <submittedName>
        <fullName evidence="2">Alpha-D-ribose 1-methylphosphonate 5-triphosphate diphosphatase</fullName>
        <ecNumber evidence="2">3.6.1.63</ecNumber>
    </submittedName>
</protein>
<evidence type="ECO:0000313" key="3">
    <source>
        <dbReference type="Proteomes" id="UP001300871"/>
    </source>
</evidence>
<organism evidence="2 3">
    <name type="scientific">Clostridium symbiosum</name>
    <name type="common">Bacteroides symbiosus</name>
    <dbReference type="NCBI Taxonomy" id="1512"/>
    <lineage>
        <taxon>Bacteria</taxon>
        <taxon>Bacillati</taxon>
        <taxon>Bacillota</taxon>
        <taxon>Clostridia</taxon>
        <taxon>Lachnospirales</taxon>
        <taxon>Lachnospiraceae</taxon>
        <taxon>Otoolea</taxon>
    </lineage>
</organism>
<reference evidence="2" key="1">
    <citation type="submission" date="2023-01" db="EMBL/GenBank/DDBJ databases">
        <title>Human gut microbiome strain richness.</title>
        <authorList>
            <person name="Chen-Liaw A."/>
        </authorList>
    </citation>
    <scope>NUCLEOTIDE SEQUENCE</scope>
    <source>
        <strain evidence="2">B1_m1001713B170214d0_201011</strain>
    </source>
</reference>
<dbReference type="SUPFAM" id="SSF51556">
    <property type="entry name" value="Metallo-dependent hydrolases"/>
    <property type="match status" value="1"/>
</dbReference>
<dbReference type="GO" id="GO:0019700">
    <property type="term" value="P:organic phosphonate catabolic process"/>
    <property type="evidence" value="ECO:0007669"/>
    <property type="project" value="InterPro"/>
</dbReference>
<keyword evidence="2" id="KW-0378">Hydrolase</keyword>
<sequence>MKKCFFNGMLILPDKLLCGYAMIVQDGIIQKICPELEVRSAGRANPENRGIPDMEYIDLRGRYVLPGFIDIHSDYIEGIIQPRPSSMMDFESSIYEAERHLISHGITTIYHSLSLVKEKYDFERLSVRNRENVDRLVKILKVFDHQAHLIHNRFHARYELDNPELFEYLEGLLKEGYVQELSFMDHTPGQGQYRDLEIYTDSLKQWKGIKSDEEFERFIEESRNKPMVTHEMLLKLAGLAAEMGIPLASHDDDSTGKLDFIEKEYKVNISEFPITMEVAKKAHDDGLWVVAGAPNVMLGGSHAGNLNAEEAIRAGHVDILCSDYYPPAMLQAVFRLWKNGAVKLFDAVKMVSLNPAKAVKIDEEYGSLEEGKRADILVVNVIEGHPSVERCYVDGEMVLQFQYDRRKGVAC</sequence>
<dbReference type="Pfam" id="PF01979">
    <property type="entry name" value="Amidohydro_1"/>
    <property type="match status" value="1"/>
</dbReference>
<dbReference type="NCBIfam" id="NF011990">
    <property type="entry name" value="PRK15446.2-6"/>
    <property type="match status" value="1"/>
</dbReference>
<dbReference type="GeneID" id="57967784"/>
<dbReference type="InterPro" id="IPR011059">
    <property type="entry name" value="Metal-dep_hydrolase_composite"/>
</dbReference>
<dbReference type="NCBIfam" id="NF011987">
    <property type="entry name" value="PRK15446.2-3"/>
    <property type="match status" value="1"/>
</dbReference>
<gene>
    <name evidence="2" type="ORF">PM006_10960</name>
</gene>
<comment type="caution">
    <text evidence="2">The sequence shown here is derived from an EMBL/GenBank/DDBJ whole genome shotgun (WGS) entry which is preliminary data.</text>
</comment>
<dbReference type="SUPFAM" id="SSF51338">
    <property type="entry name" value="Composite domain of metallo-dependent hydrolases"/>
    <property type="match status" value="1"/>
</dbReference>
<evidence type="ECO:0000259" key="1">
    <source>
        <dbReference type="Pfam" id="PF01979"/>
    </source>
</evidence>
<dbReference type="EMBL" id="JAQLGM010000024">
    <property type="protein sequence ID" value="MDB2000720.1"/>
    <property type="molecule type" value="Genomic_DNA"/>
</dbReference>
<accession>A0AAW6AV20</accession>
<name>A0AAW6AV20_CLOSY</name>
<feature type="domain" description="Amidohydrolase-related" evidence="1">
    <location>
        <begin position="226"/>
        <end position="398"/>
    </location>
</feature>
<dbReference type="Gene3D" id="2.30.40.10">
    <property type="entry name" value="Urease, subunit C, domain 1"/>
    <property type="match status" value="2"/>
</dbReference>
<dbReference type="InterPro" id="IPR006680">
    <property type="entry name" value="Amidohydro-rel"/>
</dbReference>
<dbReference type="GO" id="GO:0016810">
    <property type="term" value="F:hydrolase activity, acting on carbon-nitrogen (but not peptide) bonds"/>
    <property type="evidence" value="ECO:0007669"/>
    <property type="project" value="InterPro"/>
</dbReference>
<dbReference type="RefSeq" id="WP_150027178.1">
    <property type="nucleotide sequence ID" value="NZ_JABFCJ010000045.1"/>
</dbReference>
<dbReference type="NCBIfam" id="NF011984">
    <property type="entry name" value="PRK15446.1-5"/>
    <property type="match status" value="1"/>
</dbReference>
<dbReference type="PANTHER" id="PTHR43135">
    <property type="entry name" value="ALPHA-D-RIBOSE 1-METHYLPHOSPHONATE 5-TRIPHOSPHATE DIPHOSPHATASE"/>
    <property type="match status" value="1"/>
</dbReference>
<proteinExistence type="predicted"/>
<dbReference type="PIRSF" id="PIRSF038971">
    <property type="entry name" value="PhnM"/>
    <property type="match status" value="1"/>
</dbReference>
<dbReference type="AlphaFoldDB" id="A0AAW6AV20"/>
<evidence type="ECO:0000313" key="2">
    <source>
        <dbReference type="EMBL" id="MDB2000720.1"/>
    </source>
</evidence>
<dbReference type="Gene3D" id="3.20.20.140">
    <property type="entry name" value="Metal-dependent hydrolases"/>
    <property type="match status" value="2"/>
</dbReference>
<dbReference type="InterPro" id="IPR032466">
    <property type="entry name" value="Metal_Hydrolase"/>
</dbReference>
<dbReference type="InterPro" id="IPR012696">
    <property type="entry name" value="PhnM"/>
</dbReference>
<dbReference type="EC" id="3.6.1.63" evidence="2"/>